<keyword evidence="3" id="KW-0238">DNA-binding</keyword>
<evidence type="ECO:0000259" key="6">
    <source>
        <dbReference type="PROSITE" id="PS51063"/>
    </source>
</evidence>
<evidence type="ECO:0000256" key="2">
    <source>
        <dbReference type="ARBA" id="ARBA00023015"/>
    </source>
</evidence>
<keyword evidence="4" id="KW-0804">Transcription</keyword>
<proteinExistence type="inferred from homology"/>
<dbReference type="Proteomes" id="UP001519064">
    <property type="component" value="Unassembled WGS sequence"/>
</dbReference>
<gene>
    <name evidence="7" type="ORF">ITI46_07650</name>
</gene>
<accession>A0ABS3X876</accession>
<dbReference type="PROSITE" id="PS50943">
    <property type="entry name" value="HTH_CROC1"/>
    <property type="match status" value="1"/>
</dbReference>
<evidence type="ECO:0000259" key="5">
    <source>
        <dbReference type="PROSITE" id="PS50943"/>
    </source>
</evidence>
<organism evidence="7 8">
    <name type="scientific">Streptomyces oryzae</name>
    <dbReference type="NCBI Taxonomy" id="1434886"/>
    <lineage>
        <taxon>Bacteria</taxon>
        <taxon>Bacillati</taxon>
        <taxon>Actinomycetota</taxon>
        <taxon>Actinomycetes</taxon>
        <taxon>Kitasatosporales</taxon>
        <taxon>Streptomycetaceae</taxon>
        <taxon>Streptomyces</taxon>
    </lineage>
</organism>
<comment type="caution">
    <text evidence="7">The sequence shown here is derived from an EMBL/GenBank/DDBJ whole genome shotgun (WGS) entry which is preliminary data.</text>
</comment>
<dbReference type="EMBL" id="JADKMA010000025">
    <property type="protein sequence ID" value="MBO8191566.1"/>
    <property type="molecule type" value="Genomic_DNA"/>
</dbReference>
<keyword evidence="2" id="KW-0805">Transcription regulation</keyword>
<dbReference type="PANTHER" id="PTHR34294">
    <property type="entry name" value="TRANSCRIPTIONAL REGULATOR-RELATED"/>
    <property type="match status" value="1"/>
</dbReference>
<sequence length="317" mass="33190">MPASREHDLLVKAARLYYQDNLSQQQVASALGVSRSNVSRILAAARAQGIVEIRIHDPAGRALDLEERLQAAFGLSACRVASVSDDESALTKVGELAASWILSAEQPSAGISLSWGRTLQAMVRAVPPEQKLPVEVLPLVGGLSSVASEITGEELVRELADRLGTGYQRLHAPALLVTKASRDTLMNEPSIISVLEASRRSSVACVGIGAAGVGSSAAVIDALQLSDRERAAFEAAKPVGDVCARFFDQDGNPVGGAVEDRVLAVSLEDLRRIPTVLGLAAGVEKACGVLGALRGQYVNVLVCDTPLAEALLAEAAR</sequence>
<protein>
    <submittedName>
        <fullName evidence="7">Helix-turn-helix domain-containing protein</fullName>
    </submittedName>
</protein>
<comment type="similarity">
    <text evidence="1">Belongs to the SorC transcriptional regulatory family.</text>
</comment>
<feature type="domain" description="HTH cro/C1-type" evidence="5">
    <location>
        <begin position="11"/>
        <end position="41"/>
    </location>
</feature>
<reference evidence="7 8" key="1">
    <citation type="submission" date="2020-11" db="EMBL/GenBank/DDBJ databases">
        <title>Streptomyces spirodelae sp. nov., isolated from duckweed.</title>
        <authorList>
            <person name="Saimee Y."/>
            <person name="Duangmal K."/>
        </authorList>
    </citation>
    <scope>NUCLEOTIDE SEQUENCE [LARGE SCALE GENOMIC DNA]</scope>
    <source>
        <strain evidence="7 8">S16-07</strain>
    </source>
</reference>
<dbReference type="PANTHER" id="PTHR34294:SF1">
    <property type="entry name" value="TRANSCRIPTIONAL REGULATOR LSRR"/>
    <property type="match status" value="1"/>
</dbReference>
<dbReference type="InterPro" id="IPR012318">
    <property type="entry name" value="HTH_CRP"/>
</dbReference>
<dbReference type="Pfam" id="PF13545">
    <property type="entry name" value="HTH_Crp_2"/>
    <property type="match status" value="1"/>
</dbReference>
<dbReference type="Pfam" id="PF04198">
    <property type="entry name" value="Sugar-bind"/>
    <property type="match status" value="1"/>
</dbReference>
<feature type="domain" description="HTH crp-type" evidence="6">
    <location>
        <begin position="1"/>
        <end position="59"/>
    </location>
</feature>
<evidence type="ECO:0000256" key="1">
    <source>
        <dbReference type="ARBA" id="ARBA00010466"/>
    </source>
</evidence>
<keyword evidence="8" id="KW-1185">Reference proteome</keyword>
<dbReference type="SUPFAM" id="SSF100950">
    <property type="entry name" value="NagB/RpiA/CoA transferase-like"/>
    <property type="match status" value="1"/>
</dbReference>
<evidence type="ECO:0000313" key="8">
    <source>
        <dbReference type="Proteomes" id="UP001519064"/>
    </source>
</evidence>
<dbReference type="RefSeq" id="WP_247745626.1">
    <property type="nucleotide sequence ID" value="NZ_JADKMA010000025.1"/>
</dbReference>
<dbReference type="InterPro" id="IPR037171">
    <property type="entry name" value="NagB/RpiA_transferase-like"/>
</dbReference>
<dbReference type="InterPro" id="IPR051054">
    <property type="entry name" value="SorC_transcr_regulators"/>
</dbReference>
<evidence type="ECO:0000256" key="3">
    <source>
        <dbReference type="ARBA" id="ARBA00023125"/>
    </source>
</evidence>
<dbReference type="InterPro" id="IPR001387">
    <property type="entry name" value="Cro/C1-type_HTH"/>
</dbReference>
<dbReference type="PROSITE" id="PS51063">
    <property type="entry name" value="HTH_CRP_2"/>
    <property type="match status" value="1"/>
</dbReference>
<dbReference type="InterPro" id="IPR036388">
    <property type="entry name" value="WH-like_DNA-bd_sf"/>
</dbReference>
<dbReference type="InterPro" id="IPR007324">
    <property type="entry name" value="Sugar-bd_dom_put"/>
</dbReference>
<dbReference type="Gene3D" id="3.40.50.1360">
    <property type="match status" value="1"/>
</dbReference>
<evidence type="ECO:0000256" key="4">
    <source>
        <dbReference type="ARBA" id="ARBA00023163"/>
    </source>
</evidence>
<name>A0ABS3X876_9ACTN</name>
<dbReference type="Gene3D" id="1.10.10.10">
    <property type="entry name" value="Winged helix-like DNA-binding domain superfamily/Winged helix DNA-binding domain"/>
    <property type="match status" value="1"/>
</dbReference>
<evidence type="ECO:0000313" key="7">
    <source>
        <dbReference type="EMBL" id="MBO8191566.1"/>
    </source>
</evidence>